<proteinExistence type="predicted"/>
<keyword evidence="2" id="KW-0863">Zinc-finger</keyword>
<dbReference type="GO" id="GO:0008270">
    <property type="term" value="F:zinc ion binding"/>
    <property type="evidence" value="ECO:0007669"/>
    <property type="project" value="UniProtKB-KW"/>
</dbReference>
<evidence type="ECO:0000313" key="7">
    <source>
        <dbReference type="EMBL" id="CAF0890292.1"/>
    </source>
</evidence>
<organism evidence="7 8">
    <name type="scientific">Brachionus calyciflorus</name>
    <dbReference type="NCBI Taxonomy" id="104777"/>
    <lineage>
        <taxon>Eukaryota</taxon>
        <taxon>Metazoa</taxon>
        <taxon>Spiralia</taxon>
        <taxon>Gnathifera</taxon>
        <taxon>Rotifera</taxon>
        <taxon>Eurotatoria</taxon>
        <taxon>Monogononta</taxon>
        <taxon>Pseudotrocha</taxon>
        <taxon>Ploima</taxon>
        <taxon>Brachionidae</taxon>
        <taxon>Brachionus</taxon>
    </lineage>
</organism>
<evidence type="ECO:0000256" key="3">
    <source>
        <dbReference type="ARBA" id="ARBA00022833"/>
    </source>
</evidence>
<evidence type="ECO:0000259" key="5">
    <source>
        <dbReference type="Pfam" id="PF04500"/>
    </source>
</evidence>
<evidence type="ECO:0008006" key="9">
    <source>
        <dbReference type="Google" id="ProtNLM"/>
    </source>
</evidence>
<dbReference type="Proteomes" id="UP000663879">
    <property type="component" value="Unassembled WGS sequence"/>
</dbReference>
<comment type="caution">
    <text evidence="7">The sequence shown here is derived from an EMBL/GenBank/DDBJ whole genome shotgun (WGS) entry which is preliminary data.</text>
</comment>
<evidence type="ECO:0000256" key="4">
    <source>
        <dbReference type="SAM" id="MobiDB-lite"/>
    </source>
</evidence>
<feature type="compositionally biased region" description="Polar residues" evidence="4">
    <location>
        <begin position="19"/>
        <end position="36"/>
    </location>
</feature>
<dbReference type="InterPro" id="IPR007588">
    <property type="entry name" value="Znf_FLYWCH"/>
</dbReference>
<dbReference type="OrthoDB" id="10631951at2759"/>
<feature type="domain" description="FLYWCH-type" evidence="5">
    <location>
        <begin position="103"/>
        <end position="165"/>
    </location>
</feature>
<feature type="compositionally biased region" description="Basic and acidic residues" evidence="4">
    <location>
        <begin position="1"/>
        <end position="18"/>
    </location>
</feature>
<sequence length="609" mass="71327">MVKERVENHRRDSNEWHASRQNTSFSEIKSENNTPNEPDPTIRVRRNEMLRENLELNDETPLRLRTCNTKKVTEDDKIKKIKLMILEPDFFEKIKTISDLTILPTQRKRPKLLHELEFYTIDRITNTKIEWKCERTGSQSVPKCYGRVHTAHFNSPVEIITEHNHKPNDTKEEKIRTIEKIKTEAKNSISVNPRLLISKCLSGVNKEVAAQMPKNTSLTQIINRIRRELFSFETTYKRPDSVAQVIIPEFVGKTLTSNENFYFDDSGTDYNSRIVEIRYFDGTFDITPDHFKQLYTILVNFNRKILPLPNKQTETYVKFFEMIKNSFDEDFEPKKISIDFEKACINTFHKIFPNTSISGCFFHFSQNLWKHFQESALIIDFKQNNDVRDAFGFVEALPFVPESDVPISLTRISPLKTEQKSDITNTTLYTYARITVSTSPNDSWVYKDACFKPGRYSSNMEVDTWWKRFELYVKSANFTIGNLRYVLLSCIDDECMVIFENCTPDHYLSLDELKEQMKKLFGNLEVVNVDSKANFYNRRQSAGEDTKTYFSDLWKLLKMASQNESTSFDVDKCILDRFINGLNDPYLMMHLSAELPHNSFETLTQTVKL</sequence>
<dbReference type="EMBL" id="CAJNOC010001775">
    <property type="protein sequence ID" value="CAF0890292.1"/>
    <property type="molecule type" value="Genomic_DNA"/>
</dbReference>
<keyword evidence="3" id="KW-0862">Zinc</keyword>
<evidence type="ECO:0000256" key="1">
    <source>
        <dbReference type="ARBA" id="ARBA00022723"/>
    </source>
</evidence>
<dbReference type="AlphaFoldDB" id="A0A813YWX7"/>
<reference evidence="7" key="1">
    <citation type="submission" date="2021-02" db="EMBL/GenBank/DDBJ databases">
        <authorList>
            <person name="Nowell W R."/>
        </authorList>
    </citation>
    <scope>NUCLEOTIDE SEQUENCE</scope>
    <source>
        <strain evidence="7">Ploen Becks lab</strain>
    </source>
</reference>
<evidence type="ECO:0000256" key="2">
    <source>
        <dbReference type="ARBA" id="ARBA00022771"/>
    </source>
</evidence>
<accession>A0A813YWX7</accession>
<dbReference type="InterPro" id="IPR018289">
    <property type="entry name" value="MULE_transposase_dom"/>
</dbReference>
<evidence type="ECO:0000259" key="6">
    <source>
        <dbReference type="Pfam" id="PF10551"/>
    </source>
</evidence>
<feature type="region of interest" description="Disordered" evidence="4">
    <location>
        <begin position="1"/>
        <end position="41"/>
    </location>
</feature>
<feature type="domain" description="MULE transposase" evidence="6">
    <location>
        <begin position="280"/>
        <end position="367"/>
    </location>
</feature>
<keyword evidence="1" id="KW-0479">Metal-binding</keyword>
<name>A0A813YWX7_9BILA</name>
<dbReference type="Gene3D" id="2.20.25.240">
    <property type="match status" value="1"/>
</dbReference>
<dbReference type="Pfam" id="PF10551">
    <property type="entry name" value="MULE"/>
    <property type="match status" value="1"/>
</dbReference>
<keyword evidence="8" id="KW-1185">Reference proteome</keyword>
<evidence type="ECO:0000313" key="8">
    <source>
        <dbReference type="Proteomes" id="UP000663879"/>
    </source>
</evidence>
<gene>
    <name evidence="7" type="ORF">OXX778_LOCUS10874</name>
</gene>
<dbReference type="Pfam" id="PF04500">
    <property type="entry name" value="FLYWCH"/>
    <property type="match status" value="1"/>
</dbReference>
<protein>
    <recommendedName>
        <fullName evidence="9">MULE transposase domain-containing protein</fullName>
    </recommendedName>
</protein>